<name>A0A7E4VRV3_PANRE</name>
<dbReference type="PANTHER" id="PTHR31859:SF9">
    <property type="entry name" value="TETRATRICOPEPTIDE REPEAT PROTEIN 39B"/>
    <property type="match status" value="1"/>
</dbReference>
<proteinExistence type="predicted"/>
<organism evidence="1 2">
    <name type="scientific">Panagrellus redivivus</name>
    <name type="common">Microworm</name>
    <dbReference type="NCBI Taxonomy" id="6233"/>
    <lineage>
        <taxon>Eukaryota</taxon>
        <taxon>Metazoa</taxon>
        <taxon>Ecdysozoa</taxon>
        <taxon>Nematoda</taxon>
        <taxon>Chromadorea</taxon>
        <taxon>Rhabditida</taxon>
        <taxon>Tylenchina</taxon>
        <taxon>Panagrolaimomorpha</taxon>
        <taxon>Panagrolaimoidea</taxon>
        <taxon>Panagrolaimidae</taxon>
        <taxon>Panagrellus</taxon>
    </lineage>
</organism>
<dbReference type="AlphaFoldDB" id="A0A7E4VRV3"/>
<dbReference type="Proteomes" id="UP000492821">
    <property type="component" value="Unassembled WGS sequence"/>
</dbReference>
<dbReference type="InterPro" id="IPR019412">
    <property type="entry name" value="IML2/TPR_39"/>
</dbReference>
<reference evidence="1" key="1">
    <citation type="journal article" date="2013" name="Genetics">
        <title>The draft genome and transcriptome of Panagrellus redivivus are shaped by the harsh demands of a free-living lifestyle.</title>
        <authorList>
            <person name="Srinivasan J."/>
            <person name="Dillman A.R."/>
            <person name="Macchietto M.G."/>
            <person name="Heikkinen L."/>
            <person name="Lakso M."/>
            <person name="Fracchia K.M."/>
            <person name="Antoshechkin I."/>
            <person name="Mortazavi A."/>
            <person name="Wong G."/>
            <person name="Sternberg P.W."/>
        </authorList>
    </citation>
    <scope>NUCLEOTIDE SEQUENCE [LARGE SCALE GENOMIC DNA]</scope>
    <source>
        <strain evidence="1">MT8872</strain>
    </source>
</reference>
<reference evidence="2" key="2">
    <citation type="submission" date="2020-10" db="UniProtKB">
        <authorList>
            <consortium name="WormBaseParasite"/>
        </authorList>
    </citation>
    <scope>IDENTIFICATION</scope>
</reference>
<keyword evidence="1" id="KW-1185">Reference proteome</keyword>
<protein>
    <submittedName>
        <fullName evidence="2">Tetratricopeptide repeat protein 39B</fullName>
    </submittedName>
</protein>
<sequence length="211" mass="24112">MATLLTSRLPDVRVFTLLMLTPTTSTTKESVAEARRRFFKDSGFEDESVDDEFEDASEHVKYTESLNLLDTISETCITLNLFMNNHYDAAEERMAVLSDKSMYHALGHSTILFIKSMMTCDRADMERAMECSTNAAKVIDNYRAKYSITESLYRIGGGTSRRVMTDSEIHAELCYAESLLFRAVLTFFYDENLTSFVKGAFKIRSCYQSFK</sequence>
<accession>A0A7E4VRV3</accession>
<dbReference type="Pfam" id="PF10300">
    <property type="entry name" value="Iml2-TPR_39"/>
    <property type="match status" value="1"/>
</dbReference>
<dbReference type="PANTHER" id="PTHR31859">
    <property type="entry name" value="TETRATRICOPEPTIDE REPEAT PROTEIN 39 FAMILY MEMBER"/>
    <property type="match status" value="1"/>
</dbReference>
<evidence type="ECO:0000313" key="2">
    <source>
        <dbReference type="WBParaSite" id="Pan_g23853.t1"/>
    </source>
</evidence>
<evidence type="ECO:0000313" key="1">
    <source>
        <dbReference type="Proteomes" id="UP000492821"/>
    </source>
</evidence>
<dbReference type="WBParaSite" id="Pan_g23853.t1">
    <property type="protein sequence ID" value="Pan_g23853.t1"/>
    <property type="gene ID" value="Pan_g23853"/>
</dbReference>